<feature type="compositionally biased region" description="Basic and acidic residues" evidence="1">
    <location>
        <begin position="213"/>
        <end position="222"/>
    </location>
</feature>
<reference evidence="3" key="1">
    <citation type="submission" date="2025-08" db="UniProtKB">
        <authorList>
            <consortium name="RefSeq"/>
        </authorList>
    </citation>
    <scope>IDENTIFICATION</scope>
    <source>
        <strain evidence="3">OHB3-1</strain>
    </source>
</reference>
<feature type="region of interest" description="Disordered" evidence="1">
    <location>
        <begin position="102"/>
        <end position="125"/>
    </location>
</feature>
<gene>
    <name evidence="3" type="primary">LOC111006194</name>
</gene>
<accession>A0A6J1BWN1</accession>
<feature type="region of interest" description="Disordered" evidence="1">
    <location>
        <begin position="212"/>
        <end position="232"/>
    </location>
</feature>
<proteinExistence type="predicted"/>
<evidence type="ECO:0000313" key="3">
    <source>
        <dbReference type="RefSeq" id="XP_022133664.1"/>
    </source>
</evidence>
<evidence type="ECO:0000256" key="1">
    <source>
        <dbReference type="SAM" id="MobiDB-lite"/>
    </source>
</evidence>
<dbReference type="Proteomes" id="UP000504603">
    <property type="component" value="Unplaced"/>
</dbReference>
<dbReference type="PANTHER" id="PTHR34280">
    <property type="entry name" value="OS01G0920100 PROTEIN"/>
    <property type="match status" value="1"/>
</dbReference>
<dbReference type="RefSeq" id="XP_022133664.1">
    <property type="nucleotide sequence ID" value="XM_022277972.1"/>
</dbReference>
<dbReference type="KEGG" id="mcha:111006194"/>
<name>A0A6J1BWN1_MOMCH</name>
<evidence type="ECO:0000313" key="2">
    <source>
        <dbReference type="Proteomes" id="UP000504603"/>
    </source>
</evidence>
<keyword evidence="2" id="KW-1185">Reference proteome</keyword>
<dbReference type="GeneID" id="111006194"/>
<sequence>MGSCASLYGRSAVVKAPPPPETVTDKFEIPPSPIKHFKLQTNTESAIKDISVVSHHKTPSGLGSKEEAFFDSRAWLDSDCDDFFSVKGDFTPSCGSTPLHHRFPAETPRASGGDDQLPTVKSPPLPAKRRKKLVELFRESLGGDASFAFLNSEENPPEDLTNGKVDEPCVSGAASVCSSGRTTAGAGTELGDEKAIGFGSKLCCLPALVSRHSSSERKEDLKASAMAVNGVS</sequence>
<organism evidence="2 3">
    <name type="scientific">Momordica charantia</name>
    <name type="common">Bitter gourd</name>
    <name type="synonym">Balsam pear</name>
    <dbReference type="NCBI Taxonomy" id="3673"/>
    <lineage>
        <taxon>Eukaryota</taxon>
        <taxon>Viridiplantae</taxon>
        <taxon>Streptophyta</taxon>
        <taxon>Embryophyta</taxon>
        <taxon>Tracheophyta</taxon>
        <taxon>Spermatophyta</taxon>
        <taxon>Magnoliopsida</taxon>
        <taxon>eudicotyledons</taxon>
        <taxon>Gunneridae</taxon>
        <taxon>Pentapetalae</taxon>
        <taxon>rosids</taxon>
        <taxon>fabids</taxon>
        <taxon>Cucurbitales</taxon>
        <taxon>Cucurbitaceae</taxon>
        <taxon>Momordiceae</taxon>
        <taxon>Momordica</taxon>
    </lineage>
</organism>
<dbReference type="InterPro" id="IPR038947">
    <property type="entry name" value="At3g27210-like"/>
</dbReference>
<dbReference type="PANTHER" id="PTHR34280:SF2">
    <property type="entry name" value="OS01G0920100 PROTEIN"/>
    <property type="match status" value="1"/>
</dbReference>
<protein>
    <submittedName>
        <fullName evidence="3">Uncharacterized protein LOC111006194 isoform X1</fullName>
    </submittedName>
</protein>
<dbReference type="OrthoDB" id="1925325at2759"/>
<dbReference type="AlphaFoldDB" id="A0A6J1BWN1"/>